<proteinExistence type="predicted"/>
<dbReference type="AlphaFoldDB" id="A0A6M5YNE5"/>
<evidence type="ECO:0000313" key="1">
    <source>
        <dbReference type="EMBL" id="QJW95629.1"/>
    </source>
</evidence>
<evidence type="ECO:0000313" key="2">
    <source>
        <dbReference type="Proteomes" id="UP000503447"/>
    </source>
</evidence>
<gene>
    <name evidence="1" type="ORF">FTUN_3180</name>
</gene>
<reference evidence="2" key="1">
    <citation type="submission" date="2020-05" db="EMBL/GenBank/DDBJ databases">
        <title>Frigoriglobus tundricola gen. nov., sp. nov., a psychrotolerant cellulolytic planctomycete of the family Gemmataceae with two divergent copies of 16S rRNA gene.</title>
        <authorList>
            <person name="Kulichevskaya I.S."/>
            <person name="Ivanova A.A."/>
            <person name="Naumoff D.G."/>
            <person name="Beletsky A.V."/>
            <person name="Rijpstra W.I.C."/>
            <person name="Sinninghe Damste J.S."/>
            <person name="Mardanov A.V."/>
            <person name="Ravin N.V."/>
            <person name="Dedysh S.N."/>
        </authorList>
    </citation>
    <scope>NUCLEOTIDE SEQUENCE [LARGE SCALE GENOMIC DNA]</scope>
    <source>
        <strain evidence="2">PL17</strain>
    </source>
</reference>
<dbReference type="Proteomes" id="UP000503447">
    <property type="component" value="Chromosome"/>
</dbReference>
<sequence>MNPDRLATHLSVNSYGSFALTDAIRPGSGLPIRPRQGYRVEVYRDRRARLRLPMLSAAVSAERLFDTFLALLEPLGEMVHVVLESSHGTDTDGHADLRRSDIDRPVLASHFCEFEELLTHDGCTGVAVMADRVPMEVQFDEHKLLHVYAPDLKPFRRILRAHGVRRRKLLPLISEAEHLHHTTDDFADEFRQLALRVGVGDFDRVFSDEG</sequence>
<protein>
    <submittedName>
        <fullName evidence="1">Uncharacterized protein</fullName>
    </submittedName>
</protein>
<accession>A0A6M5YNE5</accession>
<dbReference type="EMBL" id="CP053452">
    <property type="protein sequence ID" value="QJW95629.1"/>
    <property type="molecule type" value="Genomic_DNA"/>
</dbReference>
<dbReference type="RefSeq" id="WP_227254895.1">
    <property type="nucleotide sequence ID" value="NZ_CP053452.2"/>
</dbReference>
<organism evidence="1 2">
    <name type="scientific">Frigoriglobus tundricola</name>
    <dbReference type="NCBI Taxonomy" id="2774151"/>
    <lineage>
        <taxon>Bacteria</taxon>
        <taxon>Pseudomonadati</taxon>
        <taxon>Planctomycetota</taxon>
        <taxon>Planctomycetia</taxon>
        <taxon>Gemmatales</taxon>
        <taxon>Gemmataceae</taxon>
        <taxon>Frigoriglobus</taxon>
    </lineage>
</organism>
<name>A0A6M5YNE5_9BACT</name>
<keyword evidence="2" id="KW-1185">Reference proteome</keyword>
<dbReference type="KEGG" id="ftj:FTUN_3180"/>